<accession>A0A1F6AX97</accession>
<dbReference type="Proteomes" id="UP000176409">
    <property type="component" value="Unassembled WGS sequence"/>
</dbReference>
<sequence>MFREALPPPVAPATGQKLDDDPFAKLVQEAMASSRAAYEAGIDEDLAIAKIQLELAGVRAQLAGPSSGAPQAAPQNPQG</sequence>
<comment type="caution">
    <text evidence="1">The sequence shown here is derived from an EMBL/GenBank/DDBJ whole genome shotgun (WGS) entry which is preliminary data.</text>
</comment>
<name>A0A1F6AX97_9BACT</name>
<protein>
    <submittedName>
        <fullName evidence="1">Uncharacterized protein</fullName>
    </submittedName>
</protein>
<evidence type="ECO:0000313" key="1">
    <source>
        <dbReference type="EMBL" id="OGG29311.1"/>
    </source>
</evidence>
<dbReference type="EMBL" id="MFJZ01000050">
    <property type="protein sequence ID" value="OGG29311.1"/>
    <property type="molecule type" value="Genomic_DNA"/>
</dbReference>
<proteinExistence type="predicted"/>
<evidence type="ECO:0000313" key="2">
    <source>
        <dbReference type="Proteomes" id="UP000176409"/>
    </source>
</evidence>
<dbReference type="AlphaFoldDB" id="A0A1F6AX97"/>
<reference evidence="1 2" key="1">
    <citation type="journal article" date="2016" name="Nat. Commun.">
        <title>Thousands of microbial genomes shed light on interconnected biogeochemical processes in an aquifer system.</title>
        <authorList>
            <person name="Anantharaman K."/>
            <person name="Brown C.T."/>
            <person name="Hug L.A."/>
            <person name="Sharon I."/>
            <person name="Castelle C.J."/>
            <person name="Probst A.J."/>
            <person name="Thomas B.C."/>
            <person name="Singh A."/>
            <person name="Wilkins M.J."/>
            <person name="Karaoz U."/>
            <person name="Brodie E.L."/>
            <person name="Williams K.H."/>
            <person name="Hubbard S.S."/>
            <person name="Banfield J.F."/>
        </authorList>
    </citation>
    <scope>NUCLEOTIDE SEQUENCE [LARGE SCALE GENOMIC DNA]</scope>
</reference>
<gene>
    <name evidence="1" type="ORF">A2973_01215</name>
</gene>
<organism evidence="1 2">
    <name type="scientific">Candidatus Gottesmanbacteria bacterium RIFCSPLOWO2_01_FULL_49_10</name>
    <dbReference type="NCBI Taxonomy" id="1798396"/>
    <lineage>
        <taxon>Bacteria</taxon>
        <taxon>Candidatus Gottesmaniibacteriota</taxon>
    </lineage>
</organism>